<organism evidence="3 4">
    <name type="scientific">Cyprinus carpio carpio</name>
    <dbReference type="NCBI Taxonomy" id="630221"/>
    <lineage>
        <taxon>Eukaryota</taxon>
        <taxon>Metazoa</taxon>
        <taxon>Chordata</taxon>
        <taxon>Craniata</taxon>
        <taxon>Vertebrata</taxon>
        <taxon>Euteleostomi</taxon>
        <taxon>Actinopterygii</taxon>
        <taxon>Neopterygii</taxon>
        <taxon>Teleostei</taxon>
        <taxon>Ostariophysi</taxon>
        <taxon>Cypriniformes</taxon>
        <taxon>Cyprinidae</taxon>
        <taxon>Cyprininae</taxon>
        <taxon>Cyprinus</taxon>
    </lineage>
</organism>
<keyword evidence="4" id="KW-1185">Reference proteome</keyword>
<dbReference type="Gene3D" id="1.10.437.10">
    <property type="entry name" value="Blc2-like"/>
    <property type="match status" value="1"/>
</dbReference>
<keyword evidence="2" id="KW-0053">Apoptosis</keyword>
<dbReference type="OMA" id="MGFGAQY"/>
<evidence type="ECO:0008006" key="5">
    <source>
        <dbReference type="Google" id="ProtNLM"/>
    </source>
</evidence>
<evidence type="ECO:0000313" key="4">
    <source>
        <dbReference type="Proteomes" id="UP001108240"/>
    </source>
</evidence>
<dbReference type="Ensembl" id="ENSCCRT00000050566.2">
    <property type="protein sequence ID" value="ENSCCRP00000046663.2"/>
    <property type="gene ID" value="ENSCCRG00000024885.2"/>
</dbReference>
<name>A0A8C1HFQ2_CYPCA</name>
<dbReference type="SUPFAM" id="SSF56854">
    <property type="entry name" value="Bcl-2 inhibitors of programmed cell death"/>
    <property type="match status" value="1"/>
</dbReference>
<dbReference type="AlphaFoldDB" id="A0A8C1HFQ2"/>
<evidence type="ECO:0000256" key="2">
    <source>
        <dbReference type="ARBA" id="ARBA00022703"/>
    </source>
</evidence>
<sequence>MVTILRIRALHLTHPKCTHTEVNTHPEQWATIYAAAPGEQLGVRCLAQGHLSCGNAGPRLEPTTLGRNQWVLHMMEDVSPLITCSDEYRLLETYCQKRRKPRARLMQSACMYSLEAQSGDEQFGDVAEKLTQIVDKGLLDEELPQTVDKRLTVDEGLESDGGVKDVDQDVIDKLVDLLKKSGDNLNERIQSNHELLGYLQRTFSYDLFKKLTKTFITSVVPEYLQSRRKREQIALAFEVTSRLKTLDLHPMNRAMGYGAQYLQEYFAPWVQQHGGWEKAFDNDDDEEVH</sequence>
<evidence type="ECO:0000256" key="1">
    <source>
        <dbReference type="ARBA" id="ARBA00022553"/>
    </source>
</evidence>
<dbReference type="PANTHER" id="PTHR14965">
    <property type="entry name" value="SI:CH73-248E21.1"/>
    <property type="match status" value="1"/>
</dbReference>
<dbReference type="InterPro" id="IPR036834">
    <property type="entry name" value="Bcl-2-like_sf"/>
</dbReference>
<reference evidence="3" key="1">
    <citation type="submission" date="2025-08" db="UniProtKB">
        <authorList>
            <consortium name="Ensembl"/>
        </authorList>
    </citation>
    <scope>IDENTIFICATION</scope>
</reference>
<dbReference type="Proteomes" id="UP001108240">
    <property type="component" value="Unplaced"/>
</dbReference>
<protein>
    <recommendedName>
        <fullName evidence="5">Apoptosis facilitator Bcl-2-like protein 14</fullName>
    </recommendedName>
</protein>
<dbReference type="InterPro" id="IPR002475">
    <property type="entry name" value="Bcl2-like"/>
</dbReference>
<evidence type="ECO:0000313" key="3">
    <source>
        <dbReference type="Ensembl" id="ENSCCRP00000046663.2"/>
    </source>
</evidence>
<proteinExistence type="predicted"/>
<dbReference type="PANTHER" id="PTHR14965:SF1">
    <property type="entry name" value="APOPTOSIS FACILITATOR BCL-2-LIKE PROTEIN 14"/>
    <property type="match status" value="1"/>
</dbReference>
<dbReference type="GeneTree" id="ENSGT00940000154318"/>
<keyword evidence="1" id="KW-0597">Phosphoprotein</keyword>
<dbReference type="PROSITE" id="PS50062">
    <property type="entry name" value="BCL2_FAMILY"/>
    <property type="match status" value="1"/>
</dbReference>
<reference evidence="3" key="2">
    <citation type="submission" date="2025-09" db="UniProtKB">
        <authorList>
            <consortium name="Ensembl"/>
        </authorList>
    </citation>
    <scope>IDENTIFICATION</scope>
</reference>
<accession>A0A8C1HFQ2</accession>
<dbReference type="GO" id="GO:2001236">
    <property type="term" value="P:regulation of extrinsic apoptotic signaling pathway"/>
    <property type="evidence" value="ECO:0007669"/>
    <property type="project" value="TreeGrafter"/>
</dbReference>
<dbReference type="GO" id="GO:0006915">
    <property type="term" value="P:apoptotic process"/>
    <property type="evidence" value="ECO:0007669"/>
    <property type="project" value="UniProtKB-KW"/>
</dbReference>